<sequence>MYDFLIVGAGISGAVFAHEVHKAGKKCLVIDSRGTIGGNLYCENIRGIPVHCYGLHILQTDDRRVWEFLNSFGKFVPCRERVSEKQYEGVPEKGYTQIIRKLLKDCDVYLNTDYNSLRKEKPDIAKKVFYTGRLDEYFGEEYGRLVYELHSYETELRFQKHYQKHMKEKVRGKNAQIIEHKYLTGIYDKKHTPFTVITKESWGKNLKDGVPGMLENTEKNRMLFRKYRMLAGKEKRAIFGGRMFHEGSYGIDEAVRDAMILAEKYA</sequence>
<dbReference type="Proteomes" id="UP000408482">
    <property type="component" value="Unassembled WGS sequence"/>
</dbReference>
<dbReference type="PANTHER" id="PTHR21197">
    <property type="entry name" value="UDP-GALACTOPYRANOSE MUTASE"/>
    <property type="match status" value="1"/>
</dbReference>
<reference evidence="2 3" key="1">
    <citation type="submission" date="2019-07" db="EMBL/GenBank/DDBJ databases">
        <authorList>
            <person name="Hibberd C M."/>
            <person name="Gehrig L. J."/>
            <person name="Chang H.-W."/>
            <person name="Venkatesh S."/>
        </authorList>
    </citation>
    <scope>NUCLEOTIDE SEQUENCE [LARGE SCALE GENOMIC DNA]</scope>
    <source>
        <strain evidence="2">Blautia_luti_SSTS_Bg7063</strain>
    </source>
</reference>
<dbReference type="Gene3D" id="3.40.50.720">
    <property type="entry name" value="NAD(P)-binding Rossmann-like Domain"/>
    <property type="match status" value="1"/>
</dbReference>
<dbReference type="InterPro" id="IPR015899">
    <property type="entry name" value="UDP-GalPyranose_mutase_C"/>
</dbReference>
<protein>
    <submittedName>
        <fullName evidence="2">UDP-galactopyranose mutase</fullName>
        <ecNumber evidence="2">5.4.99.9</ecNumber>
    </submittedName>
</protein>
<dbReference type="AlphaFoldDB" id="A0A564VBT3"/>
<dbReference type="EMBL" id="CABHNW010000004">
    <property type="protein sequence ID" value="VUX29829.1"/>
    <property type="molecule type" value="Genomic_DNA"/>
</dbReference>
<dbReference type="GO" id="GO:0005829">
    <property type="term" value="C:cytosol"/>
    <property type="evidence" value="ECO:0007669"/>
    <property type="project" value="TreeGrafter"/>
</dbReference>
<evidence type="ECO:0000313" key="2">
    <source>
        <dbReference type="EMBL" id="VUX29829.1"/>
    </source>
</evidence>
<name>A0A564VBT3_9FIRM</name>
<dbReference type="PANTHER" id="PTHR21197:SF0">
    <property type="entry name" value="UDP-GALACTOPYRANOSE MUTASE"/>
    <property type="match status" value="1"/>
</dbReference>
<dbReference type="GO" id="GO:0008767">
    <property type="term" value="F:UDP-galactopyranose mutase activity"/>
    <property type="evidence" value="ECO:0007669"/>
    <property type="project" value="UniProtKB-EC"/>
</dbReference>
<dbReference type="EC" id="5.4.99.9" evidence="2"/>
<keyword evidence="2" id="KW-0413">Isomerase</keyword>
<dbReference type="Pfam" id="PF03275">
    <property type="entry name" value="GLF"/>
    <property type="match status" value="1"/>
</dbReference>
<gene>
    <name evidence="2" type="primary">glf_1</name>
    <name evidence="2" type="ORF">RSSSTS7063_01981</name>
</gene>
<dbReference type="RefSeq" id="WP_144092119.1">
    <property type="nucleotide sequence ID" value="NZ_CABHMX010000007.1"/>
</dbReference>
<organism evidence="2 3">
    <name type="scientific">Blautia luti</name>
    <dbReference type="NCBI Taxonomy" id="89014"/>
    <lineage>
        <taxon>Bacteria</taxon>
        <taxon>Bacillati</taxon>
        <taxon>Bacillota</taxon>
        <taxon>Clostridia</taxon>
        <taxon>Lachnospirales</taxon>
        <taxon>Lachnospiraceae</taxon>
        <taxon>Blautia</taxon>
    </lineage>
</organism>
<proteinExistence type="predicted"/>
<accession>A0A564VBT3</accession>
<dbReference type="Pfam" id="PF13450">
    <property type="entry name" value="NAD_binding_8"/>
    <property type="match status" value="1"/>
</dbReference>
<evidence type="ECO:0000313" key="3">
    <source>
        <dbReference type="Proteomes" id="UP000408482"/>
    </source>
</evidence>
<keyword evidence="3" id="KW-1185">Reference proteome</keyword>
<evidence type="ECO:0000259" key="1">
    <source>
        <dbReference type="Pfam" id="PF03275"/>
    </source>
</evidence>
<dbReference type="SUPFAM" id="SSF51971">
    <property type="entry name" value="Nucleotide-binding domain"/>
    <property type="match status" value="1"/>
</dbReference>
<dbReference type="GO" id="GO:0050660">
    <property type="term" value="F:flavin adenine dinucleotide binding"/>
    <property type="evidence" value="ECO:0007669"/>
    <property type="project" value="TreeGrafter"/>
</dbReference>
<feature type="domain" description="UDP-galactopyranose mutase C-terminal" evidence="1">
    <location>
        <begin position="84"/>
        <end position="243"/>
    </location>
</feature>